<dbReference type="AlphaFoldDB" id="A0A1F5VNM2"/>
<comment type="caution">
    <text evidence="11">The sequence shown here is derived from an EMBL/GenBank/DDBJ whole genome shotgun (WGS) entry which is preliminary data.</text>
</comment>
<dbReference type="PANTHER" id="PTHR11601:SF34">
    <property type="entry name" value="CYSTEINE DESULFURASE"/>
    <property type="match status" value="1"/>
</dbReference>
<dbReference type="PANTHER" id="PTHR11601">
    <property type="entry name" value="CYSTEINE DESULFURYLASE FAMILY MEMBER"/>
    <property type="match status" value="1"/>
</dbReference>
<dbReference type="STRING" id="1817863.A2Y62_14350"/>
<evidence type="ECO:0000256" key="9">
    <source>
        <dbReference type="RuleBase" id="RU004504"/>
    </source>
</evidence>
<evidence type="ECO:0000313" key="12">
    <source>
        <dbReference type="Proteomes" id="UP000178943"/>
    </source>
</evidence>
<comment type="catalytic activity">
    <reaction evidence="8">
        <text>(sulfur carrier)-H + L-cysteine = (sulfur carrier)-SH + L-alanine</text>
        <dbReference type="Rhea" id="RHEA:43892"/>
        <dbReference type="Rhea" id="RHEA-COMP:14737"/>
        <dbReference type="Rhea" id="RHEA-COMP:14739"/>
        <dbReference type="ChEBI" id="CHEBI:29917"/>
        <dbReference type="ChEBI" id="CHEBI:35235"/>
        <dbReference type="ChEBI" id="CHEBI:57972"/>
        <dbReference type="ChEBI" id="CHEBI:64428"/>
        <dbReference type="EC" id="2.8.1.7"/>
    </reaction>
</comment>
<dbReference type="Pfam" id="PF00266">
    <property type="entry name" value="Aminotran_5"/>
    <property type="match status" value="1"/>
</dbReference>
<dbReference type="Gene3D" id="3.90.1150.10">
    <property type="entry name" value="Aspartate Aminotransferase, domain 1"/>
    <property type="match status" value="1"/>
</dbReference>
<dbReference type="InterPro" id="IPR015421">
    <property type="entry name" value="PyrdxlP-dep_Trfase_major"/>
</dbReference>
<keyword evidence="7" id="KW-0411">Iron-sulfur</keyword>
<evidence type="ECO:0000256" key="7">
    <source>
        <dbReference type="ARBA" id="ARBA00023014"/>
    </source>
</evidence>
<gene>
    <name evidence="11" type="ORF">A2Y62_14350</name>
</gene>
<proteinExistence type="inferred from homology"/>
<evidence type="ECO:0000259" key="10">
    <source>
        <dbReference type="PROSITE" id="PS50206"/>
    </source>
</evidence>
<dbReference type="InterPro" id="IPR015422">
    <property type="entry name" value="PyrdxlP-dep_Trfase_small"/>
</dbReference>
<dbReference type="GO" id="GO:0046872">
    <property type="term" value="F:metal ion binding"/>
    <property type="evidence" value="ECO:0007669"/>
    <property type="project" value="UniProtKB-KW"/>
</dbReference>
<dbReference type="Gene3D" id="3.40.250.10">
    <property type="entry name" value="Rhodanese-like domain"/>
    <property type="match status" value="1"/>
</dbReference>
<name>A0A1F5VNM2_9BACT</name>
<dbReference type="Gene3D" id="3.40.640.10">
    <property type="entry name" value="Type I PLP-dependent aspartate aminotransferase-like (Major domain)"/>
    <property type="match status" value="1"/>
</dbReference>
<evidence type="ECO:0000256" key="8">
    <source>
        <dbReference type="ARBA" id="ARBA00050776"/>
    </source>
</evidence>
<dbReference type="GO" id="GO:0031071">
    <property type="term" value="F:cysteine desulfurase activity"/>
    <property type="evidence" value="ECO:0007669"/>
    <property type="project" value="UniProtKB-EC"/>
</dbReference>
<comment type="cofactor">
    <cofactor evidence="1 9">
        <name>pyridoxal 5'-phosphate</name>
        <dbReference type="ChEBI" id="CHEBI:597326"/>
    </cofactor>
</comment>
<dbReference type="Gene3D" id="1.10.260.50">
    <property type="match status" value="1"/>
</dbReference>
<dbReference type="InterPro" id="IPR015424">
    <property type="entry name" value="PyrdxlP-dep_Trfase"/>
</dbReference>
<dbReference type="Proteomes" id="UP000178943">
    <property type="component" value="Unassembled WGS sequence"/>
</dbReference>
<dbReference type="Pfam" id="PF00581">
    <property type="entry name" value="Rhodanese"/>
    <property type="match status" value="1"/>
</dbReference>
<accession>A0A1F5VNM2</accession>
<dbReference type="GO" id="GO:0051536">
    <property type="term" value="F:iron-sulfur cluster binding"/>
    <property type="evidence" value="ECO:0007669"/>
    <property type="project" value="UniProtKB-KW"/>
</dbReference>
<feature type="domain" description="Rhodanese" evidence="10">
    <location>
        <begin position="390"/>
        <end position="473"/>
    </location>
</feature>
<evidence type="ECO:0000256" key="5">
    <source>
        <dbReference type="ARBA" id="ARBA00022898"/>
    </source>
</evidence>
<dbReference type="PROSITE" id="PS00595">
    <property type="entry name" value="AA_TRANSFER_CLASS_5"/>
    <property type="match status" value="1"/>
</dbReference>
<evidence type="ECO:0000256" key="4">
    <source>
        <dbReference type="ARBA" id="ARBA00022723"/>
    </source>
</evidence>
<dbReference type="InterPro" id="IPR020578">
    <property type="entry name" value="Aminotrans_V_PyrdxlP_BS"/>
</dbReference>
<keyword evidence="5" id="KW-0663">Pyridoxal phosphate</keyword>
<dbReference type="InterPro" id="IPR036873">
    <property type="entry name" value="Rhodanese-like_dom_sf"/>
</dbReference>
<dbReference type="CDD" id="cd00158">
    <property type="entry name" value="RHOD"/>
    <property type="match status" value="1"/>
</dbReference>
<dbReference type="InterPro" id="IPR001763">
    <property type="entry name" value="Rhodanese-like_dom"/>
</dbReference>
<comment type="similarity">
    <text evidence="2">Belongs to the class-V pyridoxal-phosphate-dependent aminotransferase family. NifS/IscS subfamily.</text>
</comment>
<dbReference type="InterPro" id="IPR000192">
    <property type="entry name" value="Aminotrans_V_dom"/>
</dbReference>
<dbReference type="SUPFAM" id="SSF52821">
    <property type="entry name" value="Rhodanese/Cell cycle control phosphatase"/>
    <property type="match status" value="1"/>
</dbReference>
<reference evidence="11 12" key="1">
    <citation type="journal article" date="2016" name="Nat. Commun.">
        <title>Thousands of microbial genomes shed light on interconnected biogeochemical processes in an aquifer system.</title>
        <authorList>
            <person name="Anantharaman K."/>
            <person name="Brown C.T."/>
            <person name="Hug L.A."/>
            <person name="Sharon I."/>
            <person name="Castelle C.J."/>
            <person name="Probst A.J."/>
            <person name="Thomas B.C."/>
            <person name="Singh A."/>
            <person name="Wilkins M.J."/>
            <person name="Karaoz U."/>
            <person name="Brodie E.L."/>
            <person name="Williams K.H."/>
            <person name="Hubbard S.S."/>
            <person name="Banfield J.F."/>
        </authorList>
    </citation>
    <scope>NUCLEOTIDE SEQUENCE [LARGE SCALE GENOMIC DNA]</scope>
</reference>
<evidence type="ECO:0000256" key="3">
    <source>
        <dbReference type="ARBA" id="ARBA00012239"/>
    </source>
</evidence>
<keyword evidence="6" id="KW-0408">Iron</keyword>
<dbReference type="PROSITE" id="PS50206">
    <property type="entry name" value="RHODANESE_3"/>
    <property type="match status" value="1"/>
</dbReference>
<evidence type="ECO:0000256" key="1">
    <source>
        <dbReference type="ARBA" id="ARBA00001933"/>
    </source>
</evidence>
<sequence length="474" mass="53175">MYLDNNATTPLDDNVRKMMMQAMRYDGNPSSIHMLGGQSRDIVEWAREQTAAVINAEPDEIIFTSSGTEANNAVIKAIVRLKGKGHFITASIEHSSVLQVFKIMESMGCEVSYLSVDRKGIINIEELKRQIRPDTLLISIMHVNNETGSIQPIADIAALAKEKNILFHSDIVQSFGKFTIDVRTLPVDYLTFSAHKIYGPKGIGGLYIRKGKPFIPLIEGGHQENGLRAGTEALVNIAGMGKACEEMMHLNKDDLRQHLKTMKRALYEIFKQEFPDVRVNGDLEHGSPTTLNLMMPSVNNRELLAYLDFFKISASTGSACISGSTEPSHVLTAMGLSAEETNCSFRMGMGKFNDMHEVNKLRKVLRYFKTERAEFFDYIFPADLSSSQTQDSQTILVDLRTRNQRKLHPPLPGAVCVNISMKALKQLPRDKEIILMCEDGYLANVYALRLKKAGWQKVKALFGGYRSWRMGSRE</sequence>
<dbReference type="EMBL" id="MFGW01000122">
    <property type="protein sequence ID" value="OGF65004.1"/>
    <property type="molecule type" value="Genomic_DNA"/>
</dbReference>
<evidence type="ECO:0000313" key="11">
    <source>
        <dbReference type="EMBL" id="OGF65004.1"/>
    </source>
</evidence>
<evidence type="ECO:0000256" key="2">
    <source>
        <dbReference type="ARBA" id="ARBA00006490"/>
    </source>
</evidence>
<dbReference type="FunFam" id="3.40.640.10:FF:000084">
    <property type="entry name" value="IscS-like cysteine desulfurase"/>
    <property type="match status" value="1"/>
</dbReference>
<keyword evidence="4" id="KW-0479">Metal-binding</keyword>
<dbReference type="SMART" id="SM00450">
    <property type="entry name" value="RHOD"/>
    <property type="match status" value="1"/>
</dbReference>
<evidence type="ECO:0000256" key="6">
    <source>
        <dbReference type="ARBA" id="ARBA00023004"/>
    </source>
</evidence>
<dbReference type="SUPFAM" id="SSF53383">
    <property type="entry name" value="PLP-dependent transferases"/>
    <property type="match status" value="1"/>
</dbReference>
<dbReference type="EC" id="2.8.1.7" evidence="3"/>
<organism evidence="11 12">
    <name type="scientific">Candidatus Fischerbacteria bacterium RBG_13_37_8</name>
    <dbReference type="NCBI Taxonomy" id="1817863"/>
    <lineage>
        <taxon>Bacteria</taxon>
        <taxon>Candidatus Fischeribacteriota</taxon>
    </lineage>
</organism>
<protein>
    <recommendedName>
        <fullName evidence="3">cysteine desulfurase</fullName>
        <ecNumber evidence="3">2.8.1.7</ecNumber>
    </recommendedName>
</protein>